<evidence type="ECO:0000313" key="2">
    <source>
        <dbReference type="Proteomes" id="UP001234297"/>
    </source>
</evidence>
<accession>A0ACC2MT07</accession>
<keyword evidence="2" id="KW-1185">Reference proteome</keyword>
<sequence>MEKSKESNPKSMASAADGVQDSSSSKPFFYRSFTFHGNLRRTIDPNKSQPSITDPKKPQPHPSTSLWSQTAKRFSDLGLVSAFRRSIRPPQPAASASASGQENRRPPGGDDRLVVYFTSLRSVRRTYEDCVSVRSIFRGFMVPVDERDVSMDSAYRRELQAVLGPKPIVLPQVFIRGRHVGGAEEVRQLLESGELRKLLEGFPAMDPVAVCGSCGGVRFVPCANCRGSRKVFVEEEGQLRRCLDCNENGLMRCPNCLCG</sequence>
<protein>
    <submittedName>
        <fullName evidence="1">Uncharacterized protein</fullName>
    </submittedName>
</protein>
<comment type="caution">
    <text evidence="1">The sequence shown here is derived from an EMBL/GenBank/DDBJ whole genome shotgun (WGS) entry which is preliminary data.</text>
</comment>
<organism evidence="1 2">
    <name type="scientific">Persea americana</name>
    <name type="common">Avocado</name>
    <dbReference type="NCBI Taxonomy" id="3435"/>
    <lineage>
        <taxon>Eukaryota</taxon>
        <taxon>Viridiplantae</taxon>
        <taxon>Streptophyta</taxon>
        <taxon>Embryophyta</taxon>
        <taxon>Tracheophyta</taxon>
        <taxon>Spermatophyta</taxon>
        <taxon>Magnoliopsida</taxon>
        <taxon>Magnoliidae</taxon>
        <taxon>Laurales</taxon>
        <taxon>Lauraceae</taxon>
        <taxon>Persea</taxon>
    </lineage>
</organism>
<gene>
    <name evidence="1" type="ORF">MRB53_001803</name>
</gene>
<dbReference type="Proteomes" id="UP001234297">
    <property type="component" value="Chromosome 1"/>
</dbReference>
<dbReference type="EMBL" id="CM056809">
    <property type="protein sequence ID" value="KAJ8648780.1"/>
    <property type="molecule type" value="Genomic_DNA"/>
</dbReference>
<evidence type="ECO:0000313" key="1">
    <source>
        <dbReference type="EMBL" id="KAJ8648780.1"/>
    </source>
</evidence>
<name>A0ACC2MT07_PERAE</name>
<proteinExistence type="predicted"/>
<reference evidence="1 2" key="1">
    <citation type="journal article" date="2022" name="Hortic Res">
        <title>A haplotype resolved chromosomal level avocado genome allows analysis of novel avocado genes.</title>
        <authorList>
            <person name="Nath O."/>
            <person name="Fletcher S.J."/>
            <person name="Hayward A."/>
            <person name="Shaw L.M."/>
            <person name="Masouleh A.K."/>
            <person name="Furtado A."/>
            <person name="Henry R.J."/>
            <person name="Mitter N."/>
        </authorList>
    </citation>
    <scope>NUCLEOTIDE SEQUENCE [LARGE SCALE GENOMIC DNA]</scope>
    <source>
        <strain evidence="2">cv. Hass</strain>
    </source>
</reference>